<organism evidence="2 4">
    <name type="scientific">Catenibacterium mitsuokai</name>
    <dbReference type="NCBI Taxonomy" id="100886"/>
    <lineage>
        <taxon>Bacteria</taxon>
        <taxon>Bacillati</taxon>
        <taxon>Bacillota</taxon>
        <taxon>Erysipelotrichia</taxon>
        <taxon>Erysipelotrichales</taxon>
        <taxon>Coprobacillaceae</taxon>
        <taxon>Catenibacterium</taxon>
    </lineage>
</organism>
<dbReference type="Proteomes" id="UP001197492">
    <property type="component" value="Unassembled WGS sequence"/>
</dbReference>
<comment type="caution">
    <text evidence="2">The sequence shown here is derived from an EMBL/GenBank/DDBJ whole genome shotgun (WGS) entry which is preliminary data.</text>
</comment>
<dbReference type="Proteomes" id="UP001196408">
    <property type="component" value="Unassembled WGS sequence"/>
</dbReference>
<proteinExistence type="predicted"/>
<evidence type="ECO:0000313" key="2">
    <source>
        <dbReference type="EMBL" id="MBV3383510.1"/>
    </source>
</evidence>
<dbReference type="AlphaFoldDB" id="A0AAW4MT51"/>
<dbReference type="GO" id="GO:0003700">
    <property type="term" value="F:DNA-binding transcription factor activity"/>
    <property type="evidence" value="ECO:0007669"/>
    <property type="project" value="InterPro"/>
</dbReference>
<name>A0AAW4MT51_9FIRM</name>
<evidence type="ECO:0000313" key="5">
    <source>
        <dbReference type="Proteomes" id="UP001197492"/>
    </source>
</evidence>
<dbReference type="EMBL" id="JAHOEL010000083">
    <property type="protein sequence ID" value="MBV3393533.1"/>
    <property type="molecule type" value="Genomic_DNA"/>
</dbReference>
<dbReference type="EMBL" id="JAHOEF010000084">
    <property type="protein sequence ID" value="MBV3383510.1"/>
    <property type="molecule type" value="Genomic_DNA"/>
</dbReference>
<accession>A0AAW4MT51</accession>
<dbReference type="PROSITE" id="PS51071">
    <property type="entry name" value="HTH_RPIR"/>
    <property type="match status" value="1"/>
</dbReference>
<reference evidence="2 5" key="1">
    <citation type="submission" date="2021-06" db="EMBL/GenBank/DDBJ databases">
        <title>Collection of gut derived symbiotic bacterial strains cultured from healthy donors.</title>
        <authorList>
            <person name="Lin H."/>
            <person name="Littmann E."/>
            <person name="Pamer E.G."/>
        </authorList>
    </citation>
    <scope>NUCLEOTIDE SEQUENCE</scope>
    <source>
        <strain evidence="3 5">MSK.21.70</strain>
        <strain evidence="2">MSK.21.82</strain>
    </source>
</reference>
<sequence length="249" mass="29848">MNCFFNALFMFINNPEVRDINYQIALGLLENGHELDYLTINELAERCFVSTSSLNRFFRIYGYKKYMIFKALFSSHMRIRYVQIQNRINDKDYEMLHKVFSSILKSEDYERLLDMSWVKEVCEMIHNSKRIILIGSDEMASYFTRMQTDFYVMGKLVMKDSIYKTNFFTPEKDDCVILLSMEGRIVDLNPWLLDKMKENDPKMITIGHYDYLQDAYGLTIPQGLDEVFENMILDYYIQKITYYYAEKYL</sequence>
<dbReference type="InterPro" id="IPR047640">
    <property type="entry name" value="RpiR-like"/>
</dbReference>
<dbReference type="InterPro" id="IPR000281">
    <property type="entry name" value="HTH_RpiR"/>
</dbReference>
<evidence type="ECO:0000313" key="3">
    <source>
        <dbReference type="EMBL" id="MBV3393533.1"/>
    </source>
</evidence>
<keyword evidence="5" id="KW-1185">Reference proteome</keyword>
<evidence type="ECO:0000259" key="1">
    <source>
        <dbReference type="PROSITE" id="PS51071"/>
    </source>
</evidence>
<evidence type="ECO:0000313" key="4">
    <source>
        <dbReference type="Proteomes" id="UP001196408"/>
    </source>
</evidence>
<feature type="domain" description="HTH rpiR-type" evidence="1">
    <location>
        <begin position="4"/>
        <end position="80"/>
    </location>
</feature>
<protein>
    <submittedName>
        <fullName evidence="2">MurR/RpiR family transcriptional regulator</fullName>
    </submittedName>
</protein>
<dbReference type="RefSeq" id="WP_217748184.1">
    <property type="nucleotide sequence ID" value="NZ_JAHOEB010000081.1"/>
</dbReference>
<dbReference type="PANTHER" id="PTHR30514">
    <property type="entry name" value="GLUCOKINASE"/>
    <property type="match status" value="1"/>
</dbReference>
<dbReference type="GO" id="GO:0097367">
    <property type="term" value="F:carbohydrate derivative binding"/>
    <property type="evidence" value="ECO:0007669"/>
    <property type="project" value="InterPro"/>
</dbReference>
<dbReference type="GO" id="GO:0003677">
    <property type="term" value="F:DNA binding"/>
    <property type="evidence" value="ECO:0007669"/>
    <property type="project" value="InterPro"/>
</dbReference>
<gene>
    <name evidence="2" type="ORF">KSV97_09875</name>
    <name evidence="3" type="ORF">KSW06_09805</name>
</gene>
<dbReference type="PANTHER" id="PTHR30514:SF10">
    <property type="entry name" value="MURR_RPIR FAMILY TRANSCRIPTIONAL REGULATOR"/>
    <property type="match status" value="1"/>
</dbReference>